<dbReference type="EMBL" id="KB096324">
    <property type="protein sequence ID" value="ESO05856.1"/>
    <property type="molecule type" value="Genomic_DNA"/>
</dbReference>
<name>T1EPK7_HELRO</name>
<dbReference type="KEGG" id="hro:HELRODRAFT_159934"/>
<accession>T1EPK7</accession>
<evidence type="ECO:0000313" key="2">
    <source>
        <dbReference type="EMBL" id="ESO05856.1"/>
    </source>
</evidence>
<gene>
    <name evidence="3" type="primary">20198507</name>
    <name evidence="2" type="ORF">HELRODRAFT_159934</name>
</gene>
<dbReference type="CTD" id="20198507"/>
<evidence type="ECO:0000259" key="1">
    <source>
        <dbReference type="PROSITE" id="PS50835"/>
    </source>
</evidence>
<dbReference type="GeneID" id="20198507"/>
<reference evidence="2 4" key="2">
    <citation type="journal article" date="2013" name="Nature">
        <title>Insights into bilaterian evolution from three spiralian genomes.</title>
        <authorList>
            <person name="Simakov O."/>
            <person name="Marletaz F."/>
            <person name="Cho S.J."/>
            <person name="Edsinger-Gonzales E."/>
            <person name="Havlak P."/>
            <person name="Hellsten U."/>
            <person name="Kuo D.H."/>
            <person name="Larsson T."/>
            <person name="Lv J."/>
            <person name="Arendt D."/>
            <person name="Savage R."/>
            <person name="Osoegawa K."/>
            <person name="de Jong P."/>
            <person name="Grimwood J."/>
            <person name="Chapman J.A."/>
            <person name="Shapiro H."/>
            <person name="Aerts A."/>
            <person name="Otillar R.P."/>
            <person name="Terry A.Y."/>
            <person name="Boore J.L."/>
            <person name="Grigoriev I.V."/>
            <person name="Lindberg D.R."/>
            <person name="Seaver E.C."/>
            <person name="Weisblat D.A."/>
            <person name="Putnam N.H."/>
            <person name="Rokhsar D.S."/>
        </authorList>
    </citation>
    <scope>NUCLEOTIDE SEQUENCE</scope>
</reference>
<organism evidence="3 4">
    <name type="scientific">Helobdella robusta</name>
    <name type="common">Californian leech</name>
    <dbReference type="NCBI Taxonomy" id="6412"/>
    <lineage>
        <taxon>Eukaryota</taxon>
        <taxon>Metazoa</taxon>
        <taxon>Spiralia</taxon>
        <taxon>Lophotrochozoa</taxon>
        <taxon>Annelida</taxon>
        <taxon>Clitellata</taxon>
        <taxon>Hirudinea</taxon>
        <taxon>Rhynchobdellida</taxon>
        <taxon>Glossiphoniidae</taxon>
        <taxon>Helobdella</taxon>
    </lineage>
</organism>
<reference evidence="3" key="3">
    <citation type="submission" date="2015-06" db="UniProtKB">
        <authorList>
            <consortium name="EnsemblMetazoa"/>
        </authorList>
    </citation>
    <scope>IDENTIFICATION</scope>
</reference>
<dbReference type="InterPro" id="IPR036179">
    <property type="entry name" value="Ig-like_dom_sf"/>
</dbReference>
<dbReference type="InterPro" id="IPR003599">
    <property type="entry name" value="Ig_sub"/>
</dbReference>
<reference evidence="4" key="1">
    <citation type="submission" date="2012-12" db="EMBL/GenBank/DDBJ databases">
        <authorList>
            <person name="Hellsten U."/>
            <person name="Grimwood J."/>
            <person name="Chapman J.A."/>
            <person name="Shapiro H."/>
            <person name="Aerts A."/>
            <person name="Otillar R.P."/>
            <person name="Terry A.Y."/>
            <person name="Boore J.L."/>
            <person name="Simakov O."/>
            <person name="Marletaz F."/>
            <person name="Cho S.-J."/>
            <person name="Edsinger-Gonzales E."/>
            <person name="Havlak P."/>
            <person name="Kuo D.-H."/>
            <person name="Larsson T."/>
            <person name="Lv J."/>
            <person name="Arendt D."/>
            <person name="Savage R."/>
            <person name="Osoegawa K."/>
            <person name="de Jong P."/>
            <person name="Lindberg D.R."/>
            <person name="Seaver E.C."/>
            <person name="Weisblat D.A."/>
            <person name="Putnam N.H."/>
            <person name="Grigoriev I.V."/>
            <person name="Rokhsar D.S."/>
        </authorList>
    </citation>
    <scope>NUCLEOTIDE SEQUENCE</scope>
</reference>
<dbReference type="InParanoid" id="T1EPK7"/>
<dbReference type="Proteomes" id="UP000015101">
    <property type="component" value="Unassembled WGS sequence"/>
</dbReference>
<protein>
    <recommendedName>
        <fullName evidence="1">Ig-like domain-containing protein</fullName>
    </recommendedName>
</protein>
<dbReference type="Pfam" id="PF07686">
    <property type="entry name" value="V-set"/>
    <property type="match status" value="1"/>
</dbReference>
<evidence type="ECO:0000313" key="3">
    <source>
        <dbReference type="EnsemblMetazoa" id="HelroP159934"/>
    </source>
</evidence>
<dbReference type="InterPro" id="IPR007110">
    <property type="entry name" value="Ig-like_dom"/>
</dbReference>
<dbReference type="RefSeq" id="XP_009015224.1">
    <property type="nucleotide sequence ID" value="XM_009016976.1"/>
</dbReference>
<keyword evidence="4" id="KW-1185">Reference proteome</keyword>
<dbReference type="SUPFAM" id="SSF48726">
    <property type="entry name" value="Immunoglobulin"/>
    <property type="match status" value="1"/>
</dbReference>
<sequence length="154" mass="17671">MNIKNNKHTALPPNIRLKSRNADYLLDEGSSVVMVCEFLADWFNAFEQPLLWLKTQKNQMVHMNLAGTLKEPFASSKRFEVSLSTDKRRHRFQLVIKEVSNADSGVYTCEIRGKQMTLLAQVNYTLNIKGRINFTANTKKSLTSKIIHEARKSI</sequence>
<dbReference type="AlphaFoldDB" id="T1EPK7"/>
<evidence type="ECO:0000313" key="4">
    <source>
        <dbReference type="Proteomes" id="UP000015101"/>
    </source>
</evidence>
<dbReference type="Gene3D" id="2.60.40.10">
    <property type="entry name" value="Immunoglobulins"/>
    <property type="match status" value="1"/>
</dbReference>
<dbReference type="PROSITE" id="PS50835">
    <property type="entry name" value="IG_LIKE"/>
    <property type="match status" value="1"/>
</dbReference>
<dbReference type="InterPro" id="IPR013783">
    <property type="entry name" value="Ig-like_fold"/>
</dbReference>
<dbReference type="HOGENOM" id="CLU_1706173_0_0_1"/>
<dbReference type="InterPro" id="IPR013106">
    <property type="entry name" value="Ig_V-set"/>
</dbReference>
<dbReference type="EnsemblMetazoa" id="HelroT159934">
    <property type="protein sequence ID" value="HelroP159934"/>
    <property type="gene ID" value="HelroG159934"/>
</dbReference>
<dbReference type="SMART" id="SM00409">
    <property type="entry name" value="IG"/>
    <property type="match status" value="1"/>
</dbReference>
<feature type="domain" description="Ig-like" evidence="1">
    <location>
        <begin position="13"/>
        <end position="125"/>
    </location>
</feature>
<dbReference type="EMBL" id="AMQM01000431">
    <property type="status" value="NOT_ANNOTATED_CDS"/>
    <property type="molecule type" value="Genomic_DNA"/>
</dbReference>
<proteinExistence type="predicted"/>